<name>A0AAV1HPV2_9CHLO</name>
<evidence type="ECO:0000313" key="4">
    <source>
        <dbReference type="Proteomes" id="UP001314263"/>
    </source>
</evidence>
<dbReference type="InterPro" id="IPR027417">
    <property type="entry name" value="P-loop_NTPase"/>
</dbReference>
<keyword evidence="1" id="KW-0175">Coiled coil</keyword>
<keyword evidence="4" id="KW-1185">Reference proteome</keyword>
<accession>A0AAV1HPV2</accession>
<feature type="region of interest" description="Disordered" evidence="2">
    <location>
        <begin position="1"/>
        <end position="44"/>
    </location>
</feature>
<feature type="coiled-coil region" evidence="1">
    <location>
        <begin position="64"/>
        <end position="98"/>
    </location>
</feature>
<protein>
    <recommendedName>
        <fullName evidence="5">AAA+ ATPase domain-containing protein</fullName>
    </recommendedName>
</protein>
<feature type="compositionally biased region" description="Basic residues" evidence="2">
    <location>
        <begin position="29"/>
        <end position="38"/>
    </location>
</feature>
<organism evidence="3 4">
    <name type="scientific">Coccomyxa viridis</name>
    <dbReference type="NCBI Taxonomy" id="1274662"/>
    <lineage>
        <taxon>Eukaryota</taxon>
        <taxon>Viridiplantae</taxon>
        <taxon>Chlorophyta</taxon>
        <taxon>core chlorophytes</taxon>
        <taxon>Trebouxiophyceae</taxon>
        <taxon>Trebouxiophyceae incertae sedis</taxon>
        <taxon>Coccomyxaceae</taxon>
        <taxon>Coccomyxa</taxon>
    </lineage>
</organism>
<evidence type="ECO:0008006" key="5">
    <source>
        <dbReference type="Google" id="ProtNLM"/>
    </source>
</evidence>
<dbReference type="Proteomes" id="UP001314263">
    <property type="component" value="Unassembled WGS sequence"/>
</dbReference>
<dbReference type="EMBL" id="CAUYUE010000001">
    <property type="protein sequence ID" value="CAK0731902.1"/>
    <property type="molecule type" value="Genomic_DNA"/>
</dbReference>
<proteinExistence type="predicted"/>
<gene>
    <name evidence="3" type="ORF">CVIRNUC_000058</name>
</gene>
<evidence type="ECO:0000313" key="3">
    <source>
        <dbReference type="EMBL" id="CAK0731902.1"/>
    </source>
</evidence>
<reference evidence="3 4" key="1">
    <citation type="submission" date="2023-10" db="EMBL/GenBank/DDBJ databases">
        <authorList>
            <person name="Maclean D."/>
            <person name="Macfadyen A."/>
        </authorList>
    </citation>
    <scope>NUCLEOTIDE SEQUENCE [LARGE SCALE GENOMIC DNA]</scope>
</reference>
<evidence type="ECO:0000256" key="2">
    <source>
        <dbReference type="SAM" id="MobiDB-lite"/>
    </source>
</evidence>
<sequence>MSRPNCKGSASTDAHGVPMSSRACEARNKRQQGAKRLRGSGSIGHSSLDIAEAASTHCSSHRCKQVLLHRMDTAAKQLQQLNEEIAALSPEIKAAREAYNIKAAATTHVAVDLAGASSDKALQVLHDRAQTEERQALGFYEDLKKKEERLLGAREALHAKLPSAVRRVFPEQYGSGREGLAGRSYTTKRTLTCERLFQLVGVHGYLLIRALPQSGKTSTLQLLMEWAGREHPSLEHVYIDLSLEGSNFQMDDVLRARLGGTLDELIKGGKSLLVCIDEAQIAYHAERTGSAGFWNQLKGLEGSLSRLPGGTKILTAAHDIRVVMAAAYGTRCSAADTAEKDSPSATPINFEFSDMVVTIFPNPSGVSLQLSGAEWSELWEEFAKFTGLQLDTFIKEHLALICSGQPGLVTACLDYLRDELVNELKAPEAVTRNAWYKLTSRGFLARLLHVRSIMKYADVERIPAAVNLMRQMLWVECPVVDFDEGSDEAAAVSKLCRVGQAVLLEEQGTKRLLFTSPLHRASFLHRHYSGKCITSAEWTVDELIIRAVERMDPEILDKTESLGSGDRRLEQCWQMELYRVILDCLPPDRVVSPDVGRTLGGRGFADLYISPPESTVLEATRDGKDMTHHLNRFLDPRKYEPLLQSGGVKQHAVIDFRSPGSATPRMQDQHLYNVVFRPAFREAVIYHMDEQQPVQVAGRADDATRLALAAALQY</sequence>
<evidence type="ECO:0000256" key="1">
    <source>
        <dbReference type="SAM" id="Coils"/>
    </source>
</evidence>
<dbReference type="SUPFAM" id="SSF52540">
    <property type="entry name" value="P-loop containing nucleoside triphosphate hydrolases"/>
    <property type="match status" value="1"/>
</dbReference>
<comment type="caution">
    <text evidence="3">The sequence shown here is derived from an EMBL/GenBank/DDBJ whole genome shotgun (WGS) entry which is preliminary data.</text>
</comment>
<dbReference type="AlphaFoldDB" id="A0AAV1HPV2"/>